<evidence type="ECO:0000256" key="7">
    <source>
        <dbReference type="ARBA" id="ARBA00022642"/>
    </source>
</evidence>
<dbReference type="InterPro" id="IPR036188">
    <property type="entry name" value="FAD/NAD-bd_sf"/>
</dbReference>
<dbReference type="EC" id="1.4.3.16" evidence="4"/>
<evidence type="ECO:0000256" key="1">
    <source>
        <dbReference type="ARBA" id="ARBA00001974"/>
    </source>
</evidence>
<dbReference type="STRING" id="64702.SAMN05443377_1148"/>
<evidence type="ECO:0000256" key="5">
    <source>
        <dbReference type="ARBA" id="ARBA00021901"/>
    </source>
</evidence>
<dbReference type="RefSeq" id="WP_091969746.1">
    <property type="nucleotide sequence ID" value="NZ_FOGZ01000014.1"/>
</dbReference>
<dbReference type="PRINTS" id="PR00368">
    <property type="entry name" value="FADPNR"/>
</dbReference>
<dbReference type="SUPFAM" id="SSF51905">
    <property type="entry name" value="FAD/NAD(P)-binding domain"/>
    <property type="match status" value="1"/>
</dbReference>
<keyword evidence="8" id="KW-0274">FAD</keyword>
<evidence type="ECO:0000256" key="12">
    <source>
        <dbReference type="ARBA" id="ARBA00048305"/>
    </source>
</evidence>
<proteinExistence type="inferred from homology"/>
<protein>
    <recommendedName>
        <fullName evidence="5">L-aspartate oxidase</fullName>
        <ecNumber evidence="4">1.4.3.16</ecNumber>
    </recommendedName>
    <alternativeName>
        <fullName evidence="11">Quinolinate synthase B</fullName>
    </alternativeName>
</protein>
<evidence type="ECO:0000256" key="4">
    <source>
        <dbReference type="ARBA" id="ARBA00012173"/>
    </source>
</evidence>
<dbReference type="Gene3D" id="3.90.700.10">
    <property type="entry name" value="Succinate dehydrogenase/fumarate reductase flavoprotein, catalytic domain"/>
    <property type="match status" value="1"/>
</dbReference>
<dbReference type="AlphaFoldDB" id="A0A1H9SLJ7"/>
<evidence type="ECO:0000256" key="6">
    <source>
        <dbReference type="ARBA" id="ARBA00022630"/>
    </source>
</evidence>
<evidence type="ECO:0000256" key="8">
    <source>
        <dbReference type="ARBA" id="ARBA00022827"/>
    </source>
</evidence>
<dbReference type="Pfam" id="PF00890">
    <property type="entry name" value="FAD_binding_2"/>
    <property type="match status" value="1"/>
</dbReference>
<sequence length="525" mass="53752">MATTTRLARQIRTPEPSWTRHTGVVIVGAGAAGLSVAARLLGSQLPAVLVSRQTLAASATSWSLSQGTRWRTAEDIDAWVAQTGGLADRAAAQALLSRAPEVFAQLDSWADSFDTRHADPRQPAGTQLQRTLSAVVRTGAAAPASNLRIDTDRRAVDVLTDGGGHVAGLRVLGRDGLIGDYLAPVVVLASGGAGQLWSATTAPRSATGDGLAMALRAGAALRDLEFTHFAPTALAASARVHLPGEPLVELGAALRRAGARIVDDQGRPVLDELGPLDSVAEPVLAMAIHDARSARGGSGLFLDARGIGAQSWGLYPYLATARACREQGVDPVSAPLPIRPAAQSLVGGIAADADGETEVPGLFAAGEVSCTGALGAGGAADAQIAWALVSGISVGSKLSGAPLPSCGAPVARESEGCSPASTLPGIRTASEGALGLSREHERLRKASDFLARLPGDDDFGELGLTATNLRAVGAAMAAAAIARPETRGWHRRIDHPQSSPKWERTIRVACDASGTLHVTSSPVAS</sequence>
<evidence type="ECO:0000256" key="10">
    <source>
        <dbReference type="ARBA" id="ARBA00029426"/>
    </source>
</evidence>
<dbReference type="PANTHER" id="PTHR42716">
    <property type="entry name" value="L-ASPARTATE OXIDASE"/>
    <property type="match status" value="1"/>
</dbReference>
<feature type="domain" description="FAD-dependent oxidoreductase 2 FAD-binding" evidence="13">
    <location>
        <begin position="24"/>
        <end position="375"/>
    </location>
</feature>
<dbReference type="InterPro" id="IPR027477">
    <property type="entry name" value="Succ_DH/fumarate_Rdtase_cat_sf"/>
</dbReference>
<dbReference type="Proteomes" id="UP000198815">
    <property type="component" value="Unassembled WGS sequence"/>
</dbReference>
<dbReference type="InterPro" id="IPR037099">
    <property type="entry name" value="Fum_R/Succ_DH_flav-like_C_sf"/>
</dbReference>
<dbReference type="EMBL" id="FOGZ01000014">
    <property type="protein sequence ID" value="SER85862.1"/>
    <property type="molecule type" value="Genomic_DNA"/>
</dbReference>
<evidence type="ECO:0000256" key="3">
    <source>
        <dbReference type="ARBA" id="ARBA00008562"/>
    </source>
</evidence>
<dbReference type="SUPFAM" id="SSF46977">
    <property type="entry name" value="Succinate dehydrogenase/fumarate reductase flavoprotein C-terminal domain"/>
    <property type="match status" value="1"/>
</dbReference>
<keyword evidence="9" id="KW-0560">Oxidoreductase</keyword>
<keyword evidence="15" id="KW-1185">Reference proteome</keyword>
<dbReference type="GO" id="GO:0033765">
    <property type="term" value="F:steroid dehydrogenase activity, acting on the CH-CH group of donors"/>
    <property type="evidence" value="ECO:0007669"/>
    <property type="project" value="UniProtKB-ARBA"/>
</dbReference>
<dbReference type="UniPathway" id="UPA00253">
    <property type="reaction ID" value="UER00326"/>
</dbReference>
<comment type="catalytic activity">
    <reaction evidence="12">
        <text>L-aspartate + O2 = iminosuccinate + H2O2</text>
        <dbReference type="Rhea" id="RHEA:25876"/>
        <dbReference type="ChEBI" id="CHEBI:15379"/>
        <dbReference type="ChEBI" id="CHEBI:16240"/>
        <dbReference type="ChEBI" id="CHEBI:29991"/>
        <dbReference type="ChEBI" id="CHEBI:77875"/>
        <dbReference type="EC" id="1.4.3.16"/>
    </reaction>
    <physiologicalReaction direction="left-to-right" evidence="12">
        <dbReference type="Rhea" id="RHEA:25877"/>
    </physiologicalReaction>
</comment>
<evidence type="ECO:0000256" key="2">
    <source>
        <dbReference type="ARBA" id="ARBA00004950"/>
    </source>
</evidence>
<organism evidence="14 15">
    <name type="scientific">Propionibacterium cyclohexanicum</name>
    <dbReference type="NCBI Taxonomy" id="64702"/>
    <lineage>
        <taxon>Bacteria</taxon>
        <taxon>Bacillati</taxon>
        <taxon>Actinomycetota</taxon>
        <taxon>Actinomycetes</taxon>
        <taxon>Propionibacteriales</taxon>
        <taxon>Propionibacteriaceae</taxon>
        <taxon>Propionibacterium</taxon>
    </lineage>
</organism>
<comment type="pathway">
    <text evidence="2">Cofactor biosynthesis; NAD(+) biosynthesis; iminoaspartate from L-aspartate (oxidase route): step 1/1.</text>
</comment>
<reference evidence="14 15" key="1">
    <citation type="submission" date="2016-10" db="EMBL/GenBank/DDBJ databases">
        <authorList>
            <person name="de Groot N.N."/>
        </authorList>
    </citation>
    <scope>NUCLEOTIDE SEQUENCE [LARGE SCALE GENOMIC DNA]</scope>
    <source>
        <strain evidence="14 15">DSM 16859</strain>
    </source>
</reference>
<evidence type="ECO:0000256" key="9">
    <source>
        <dbReference type="ARBA" id="ARBA00023002"/>
    </source>
</evidence>
<dbReference type="SUPFAM" id="SSF56425">
    <property type="entry name" value="Succinate dehydrogenase/fumarate reductase flavoprotein, catalytic domain"/>
    <property type="match status" value="1"/>
</dbReference>
<keyword evidence="6" id="KW-0285">Flavoprotein</keyword>
<dbReference type="InterPro" id="IPR003953">
    <property type="entry name" value="FAD-dep_OxRdtase_2_FAD-bd"/>
</dbReference>
<dbReference type="OrthoDB" id="9805351at2"/>
<dbReference type="GO" id="GO:0008734">
    <property type="term" value="F:L-aspartate oxidase activity"/>
    <property type="evidence" value="ECO:0007669"/>
    <property type="project" value="UniProtKB-EC"/>
</dbReference>
<comment type="cofactor">
    <cofactor evidence="1">
        <name>FAD</name>
        <dbReference type="ChEBI" id="CHEBI:57692"/>
    </cofactor>
</comment>
<dbReference type="Gene3D" id="3.50.50.60">
    <property type="entry name" value="FAD/NAD(P)-binding domain"/>
    <property type="match status" value="1"/>
</dbReference>
<comment type="function">
    <text evidence="10">Catalyzes the oxidation of L-aspartate to iminoaspartate, the first step in the de novo biosynthesis of NAD(+).</text>
</comment>
<dbReference type="InterPro" id="IPR005288">
    <property type="entry name" value="NadB"/>
</dbReference>
<evidence type="ECO:0000313" key="14">
    <source>
        <dbReference type="EMBL" id="SER85862.1"/>
    </source>
</evidence>
<dbReference type="PANTHER" id="PTHR42716:SF2">
    <property type="entry name" value="L-ASPARTATE OXIDASE, CHLOROPLASTIC"/>
    <property type="match status" value="1"/>
</dbReference>
<comment type="similarity">
    <text evidence="3">Belongs to the FAD-dependent oxidoreductase 2 family. NadB subfamily.</text>
</comment>
<gene>
    <name evidence="14" type="ORF">SAMN05443377_1148</name>
</gene>
<evidence type="ECO:0000259" key="13">
    <source>
        <dbReference type="Pfam" id="PF00890"/>
    </source>
</evidence>
<name>A0A1H9SLJ7_9ACTN</name>
<evidence type="ECO:0000313" key="15">
    <source>
        <dbReference type="Proteomes" id="UP000198815"/>
    </source>
</evidence>
<dbReference type="Gene3D" id="1.20.58.100">
    <property type="entry name" value="Fumarate reductase/succinate dehydrogenase flavoprotein-like, C-terminal domain"/>
    <property type="match status" value="1"/>
</dbReference>
<evidence type="ECO:0000256" key="11">
    <source>
        <dbReference type="ARBA" id="ARBA00030386"/>
    </source>
</evidence>
<dbReference type="GO" id="GO:0034628">
    <property type="term" value="P:'de novo' NAD+ biosynthetic process from L-aspartate"/>
    <property type="evidence" value="ECO:0007669"/>
    <property type="project" value="TreeGrafter"/>
</dbReference>
<accession>A0A1H9SLJ7</accession>
<keyword evidence="7" id="KW-0662">Pyridine nucleotide biosynthesis</keyword>